<dbReference type="EMBL" id="RCZH01000014">
    <property type="protein sequence ID" value="TPG36340.1"/>
    <property type="molecule type" value="Genomic_DNA"/>
</dbReference>
<dbReference type="OrthoDB" id="1368911at2"/>
<keyword evidence="3" id="KW-1185">Reference proteome</keyword>
<dbReference type="Proteomes" id="UP000319700">
    <property type="component" value="Unassembled WGS sequence"/>
</dbReference>
<reference evidence="2 3" key="1">
    <citation type="journal article" date="2019" name="Environ. Microbiol.">
        <title>Species interactions and distinct microbial communities in high Arctic permafrost affected cryosols are associated with the CH4 and CO2 gas fluxes.</title>
        <authorList>
            <person name="Altshuler I."/>
            <person name="Hamel J."/>
            <person name="Turney S."/>
            <person name="Magnuson E."/>
            <person name="Levesque R."/>
            <person name="Greer C."/>
            <person name="Whyte L.G."/>
        </authorList>
    </citation>
    <scope>NUCLEOTIDE SEQUENCE [LARGE SCALE GENOMIC DNA]</scope>
    <source>
        <strain evidence="2 3">42</strain>
    </source>
</reference>
<feature type="transmembrane region" description="Helical" evidence="1">
    <location>
        <begin position="9"/>
        <end position="29"/>
    </location>
</feature>
<organism evidence="2 3">
    <name type="scientific">Flavobacterium pectinovorum</name>
    <dbReference type="NCBI Taxonomy" id="29533"/>
    <lineage>
        <taxon>Bacteria</taxon>
        <taxon>Pseudomonadati</taxon>
        <taxon>Bacteroidota</taxon>
        <taxon>Flavobacteriia</taxon>
        <taxon>Flavobacteriales</taxon>
        <taxon>Flavobacteriaceae</taxon>
        <taxon>Flavobacterium</taxon>
    </lineage>
</organism>
<feature type="transmembrane region" description="Helical" evidence="1">
    <location>
        <begin position="41"/>
        <end position="62"/>
    </location>
</feature>
<keyword evidence="1" id="KW-0472">Membrane</keyword>
<comment type="caution">
    <text evidence="2">The sequence shown here is derived from an EMBL/GenBank/DDBJ whole genome shotgun (WGS) entry which is preliminary data.</text>
</comment>
<evidence type="ECO:0000256" key="1">
    <source>
        <dbReference type="SAM" id="Phobius"/>
    </source>
</evidence>
<accession>A0A502EIL8</accession>
<evidence type="ECO:0000313" key="3">
    <source>
        <dbReference type="Proteomes" id="UP000319700"/>
    </source>
</evidence>
<keyword evidence="1" id="KW-1133">Transmembrane helix</keyword>
<protein>
    <submittedName>
        <fullName evidence="2">Uncharacterized protein</fullName>
    </submittedName>
</protein>
<gene>
    <name evidence="2" type="ORF">EAH81_19910</name>
</gene>
<proteinExistence type="predicted"/>
<keyword evidence="1" id="KW-0812">Transmembrane</keyword>
<name>A0A502EIL8_9FLAO</name>
<sequence>MTKQHFKHVTLSFILIYIWILYNFFAYYNGSMSSLTLFFNFLAFVALATGVGILLLLLRITFFRKSKQFQLKNNFFYTFVGLFNLNLSIIWIISITMKMINLDFEGLSYVLGNVIIAIFILVDLYYFKEKPEIEIIKI</sequence>
<dbReference type="AlphaFoldDB" id="A0A502EIL8"/>
<feature type="transmembrane region" description="Helical" evidence="1">
    <location>
        <begin position="74"/>
        <end position="94"/>
    </location>
</feature>
<evidence type="ECO:0000313" key="2">
    <source>
        <dbReference type="EMBL" id="TPG36340.1"/>
    </source>
</evidence>
<feature type="transmembrane region" description="Helical" evidence="1">
    <location>
        <begin position="106"/>
        <end position="127"/>
    </location>
</feature>
<dbReference type="RefSeq" id="WP_140510344.1">
    <property type="nucleotide sequence ID" value="NZ_RCZH01000014.1"/>
</dbReference>